<dbReference type="GO" id="GO:0005634">
    <property type="term" value="C:nucleus"/>
    <property type="evidence" value="ECO:0007669"/>
    <property type="project" value="TreeGrafter"/>
</dbReference>
<dbReference type="OrthoDB" id="5978002at2759"/>
<dbReference type="GO" id="GO:0007141">
    <property type="term" value="P:male meiosis I"/>
    <property type="evidence" value="ECO:0007669"/>
    <property type="project" value="TreeGrafter"/>
</dbReference>
<feature type="compositionally biased region" description="Basic and acidic residues" evidence="2">
    <location>
        <begin position="67"/>
        <end position="90"/>
    </location>
</feature>
<name>A0A8S1ER54_9PELO</name>
<dbReference type="GO" id="GO:0048255">
    <property type="term" value="P:mRNA stabilization"/>
    <property type="evidence" value="ECO:0007669"/>
    <property type="project" value="TreeGrafter"/>
</dbReference>
<dbReference type="Pfam" id="PF15189">
    <property type="entry name" value="MEIOC"/>
    <property type="match status" value="1"/>
</dbReference>
<dbReference type="PANTHER" id="PTHR33861:SF5">
    <property type="entry name" value="GAMMA-TUBULIN COMPLEX COMPONENT"/>
    <property type="match status" value="1"/>
</dbReference>
<comment type="caution">
    <text evidence="3">The sequence shown here is derived from an EMBL/GenBank/DDBJ whole genome shotgun (WGS) entry which is preliminary data.</text>
</comment>
<proteinExistence type="predicted"/>
<dbReference type="PANTHER" id="PTHR33861">
    <property type="entry name" value="PROTEIN CBG18333"/>
    <property type="match status" value="1"/>
</dbReference>
<dbReference type="GO" id="GO:0005737">
    <property type="term" value="C:cytoplasm"/>
    <property type="evidence" value="ECO:0007669"/>
    <property type="project" value="TreeGrafter"/>
</dbReference>
<feature type="coiled-coil region" evidence="1">
    <location>
        <begin position="272"/>
        <end position="306"/>
    </location>
</feature>
<feature type="region of interest" description="Disordered" evidence="2">
    <location>
        <begin position="37"/>
        <end position="117"/>
    </location>
</feature>
<keyword evidence="1" id="KW-0175">Coiled coil</keyword>
<organism evidence="3 4">
    <name type="scientific">Caenorhabditis bovis</name>
    <dbReference type="NCBI Taxonomy" id="2654633"/>
    <lineage>
        <taxon>Eukaryota</taxon>
        <taxon>Metazoa</taxon>
        <taxon>Ecdysozoa</taxon>
        <taxon>Nematoda</taxon>
        <taxon>Chromadorea</taxon>
        <taxon>Rhabditida</taxon>
        <taxon>Rhabditina</taxon>
        <taxon>Rhabditomorpha</taxon>
        <taxon>Rhabditoidea</taxon>
        <taxon>Rhabditidae</taxon>
        <taxon>Peloderinae</taxon>
        <taxon>Caenorhabditis</taxon>
    </lineage>
</organism>
<feature type="compositionally biased region" description="Low complexity" evidence="2">
    <location>
        <begin position="91"/>
        <end position="107"/>
    </location>
</feature>
<evidence type="ECO:0000313" key="4">
    <source>
        <dbReference type="Proteomes" id="UP000494206"/>
    </source>
</evidence>
<evidence type="ECO:0000256" key="2">
    <source>
        <dbReference type="SAM" id="MobiDB-lite"/>
    </source>
</evidence>
<feature type="region of interest" description="Disordered" evidence="2">
    <location>
        <begin position="143"/>
        <end position="178"/>
    </location>
</feature>
<protein>
    <submittedName>
        <fullName evidence="3">Uncharacterized protein</fullName>
    </submittedName>
</protein>
<dbReference type="InterPro" id="IPR027963">
    <property type="entry name" value="MEIOC"/>
</dbReference>
<sequence>MARTLDPTSNSIFAPPAQPFATNWTQDSWYNVYSWVNSQSNDSEGGESRSSSSSQPQTSPQSGSGGFDDRDHPLLCDRDAPSSPFDRLETSSRPSPLFFNNNNNSSSKDVWPNPLSTTQNETSDYDLIHELLKLNLNTAATSSNQAAPAPARRSSANQLFSSSSPSTSSPWSLPPDEPLYRPAPVASRHAYSSTNATWQSGSSNDYDVDIFTQLSQQLGIAPQPKPQQPSGVDMTYIMQQQQIAAQQQQQQHLQQSAASFPNKSTVQRYNIFMQMQTRIDETSEEYRQLEKERKQTEAELARHHLGKKISSSNTLPIPRLPTAPSKVDRLIVDFFREHARISTLVAKMEQLTMSSMPSAVHQTLAELLDAITMLQTHRNVERNVILQRLRGETPIYDDEKEAMESCQILMHVRRAATRVRAANWCCLMNTLGPIDETQMSQLGRIVASDYTIAPPPIRPRPIKI</sequence>
<feature type="compositionally biased region" description="Low complexity" evidence="2">
    <location>
        <begin position="143"/>
        <end position="171"/>
    </location>
</feature>
<feature type="compositionally biased region" description="Low complexity" evidence="2">
    <location>
        <begin position="48"/>
        <end position="62"/>
    </location>
</feature>
<dbReference type="EMBL" id="CADEPM010000003">
    <property type="protein sequence ID" value="CAB3402067.1"/>
    <property type="molecule type" value="Genomic_DNA"/>
</dbReference>
<dbReference type="GO" id="GO:0007144">
    <property type="term" value="P:female meiosis I"/>
    <property type="evidence" value="ECO:0007669"/>
    <property type="project" value="TreeGrafter"/>
</dbReference>
<dbReference type="Proteomes" id="UP000494206">
    <property type="component" value="Unassembled WGS sequence"/>
</dbReference>
<evidence type="ECO:0000313" key="3">
    <source>
        <dbReference type="EMBL" id="CAB3402067.1"/>
    </source>
</evidence>
<accession>A0A8S1ER54</accession>
<dbReference type="AlphaFoldDB" id="A0A8S1ER54"/>
<evidence type="ECO:0000256" key="1">
    <source>
        <dbReference type="SAM" id="Coils"/>
    </source>
</evidence>
<gene>
    <name evidence="3" type="ORF">CBOVIS_LOCUS4736</name>
</gene>
<keyword evidence="4" id="KW-1185">Reference proteome</keyword>
<reference evidence="3 4" key="1">
    <citation type="submission" date="2020-04" db="EMBL/GenBank/DDBJ databases">
        <authorList>
            <person name="Laetsch R D."/>
            <person name="Stevens L."/>
            <person name="Kumar S."/>
            <person name="Blaxter L. M."/>
        </authorList>
    </citation>
    <scope>NUCLEOTIDE SEQUENCE [LARGE SCALE GENOMIC DNA]</scope>
</reference>